<evidence type="ECO:0000313" key="1">
    <source>
        <dbReference type="EMBL" id="GIY08220.1"/>
    </source>
</evidence>
<keyword evidence="2" id="KW-1185">Reference proteome</keyword>
<name>A0AAV4QFP3_9ARAC</name>
<proteinExistence type="predicted"/>
<dbReference type="Proteomes" id="UP001054837">
    <property type="component" value="Unassembled WGS sequence"/>
</dbReference>
<organism evidence="1 2">
    <name type="scientific">Caerostris darwini</name>
    <dbReference type="NCBI Taxonomy" id="1538125"/>
    <lineage>
        <taxon>Eukaryota</taxon>
        <taxon>Metazoa</taxon>
        <taxon>Ecdysozoa</taxon>
        <taxon>Arthropoda</taxon>
        <taxon>Chelicerata</taxon>
        <taxon>Arachnida</taxon>
        <taxon>Araneae</taxon>
        <taxon>Araneomorphae</taxon>
        <taxon>Entelegynae</taxon>
        <taxon>Araneoidea</taxon>
        <taxon>Araneidae</taxon>
        <taxon>Caerostris</taxon>
    </lineage>
</organism>
<comment type="caution">
    <text evidence="1">The sequence shown here is derived from an EMBL/GenBank/DDBJ whole genome shotgun (WGS) entry which is preliminary data.</text>
</comment>
<dbReference type="EMBL" id="BPLQ01004466">
    <property type="protein sequence ID" value="GIY08220.1"/>
    <property type="molecule type" value="Genomic_DNA"/>
</dbReference>
<evidence type="ECO:0000313" key="2">
    <source>
        <dbReference type="Proteomes" id="UP001054837"/>
    </source>
</evidence>
<accession>A0AAV4QFP3</accession>
<sequence length="121" mass="13807">MRKDRSVRSLLRFIGTLFYSKGALHIEIYLSADAIITRDKDGRSSFIRKLQMVPKQRAVVAHYREKVPSEETQMPRSAQDYKESSELNLLKDLLGGNQSAESKVIRGGKGFRIQKGFSPNY</sequence>
<protein>
    <submittedName>
        <fullName evidence="1">Uncharacterized protein</fullName>
    </submittedName>
</protein>
<gene>
    <name evidence="1" type="ORF">CDAR_250271</name>
</gene>
<dbReference type="AlphaFoldDB" id="A0AAV4QFP3"/>
<reference evidence="1 2" key="1">
    <citation type="submission" date="2021-06" db="EMBL/GenBank/DDBJ databases">
        <title>Caerostris darwini draft genome.</title>
        <authorList>
            <person name="Kono N."/>
            <person name="Arakawa K."/>
        </authorList>
    </citation>
    <scope>NUCLEOTIDE SEQUENCE [LARGE SCALE GENOMIC DNA]</scope>
</reference>